<organism evidence="2 3">
    <name type="scientific">Novosphingobium resinovorum</name>
    <dbReference type="NCBI Taxonomy" id="158500"/>
    <lineage>
        <taxon>Bacteria</taxon>
        <taxon>Pseudomonadati</taxon>
        <taxon>Pseudomonadota</taxon>
        <taxon>Alphaproteobacteria</taxon>
        <taxon>Sphingomonadales</taxon>
        <taxon>Sphingomonadaceae</taxon>
        <taxon>Novosphingobium</taxon>
    </lineage>
</organism>
<dbReference type="SUPFAM" id="SSF141371">
    <property type="entry name" value="PilZ domain-like"/>
    <property type="match status" value="1"/>
</dbReference>
<evidence type="ECO:0000259" key="1">
    <source>
        <dbReference type="Pfam" id="PF07238"/>
    </source>
</evidence>
<dbReference type="KEGG" id="nre:BES08_16595"/>
<dbReference type="EMBL" id="CP017075">
    <property type="protein sequence ID" value="AOR78194.1"/>
    <property type="molecule type" value="Genomic_DNA"/>
</dbReference>
<accession>A0A1D8A7V9</accession>
<feature type="domain" description="PilZ" evidence="1">
    <location>
        <begin position="50"/>
        <end position="131"/>
    </location>
</feature>
<reference evidence="3" key="1">
    <citation type="journal article" date="2017" name="J. Biotechnol.">
        <title>Complete genome sequence of Novosphingobium resinovorum SA1, a versatile xenobiotic-degrading bacterium capable of utilizing sulfanilic acid.</title>
        <authorList>
            <person name="Hegedus B."/>
            <person name="Kos P.B."/>
            <person name="Balint B."/>
            <person name="Maroti G."/>
            <person name="Gan H.M."/>
            <person name="Perei K."/>
            <person name="Rakhely G."/>
        </authorList>
    </citation>
    <scope>NUCLEOTIDE SEQUENCE [LARGE SCALE GENOMIC DNA]</scope>
    <source>
        <strain evidence="3">SA1</strain>
    </source>
</reference>
<dbReference type="InterPro" id="IPR009875">
    <property type="entry name" value="PilZ_domain"/>
</dbReference>
<name>A0A1D8A7V9_9SPHN</name>
<protein>
    <recommendedName>
        <fullName evidence="1">PilZ domain-containing protein</fullName>
    </recommendedName>
</protein>
<dbReference type="Pfam" id="PF07238">
    <property type="entry name" value="PilZ"/>
    <property type="match status" value="1"/>
</dbReference>
<dbReference type="AlphaFoldDB" id="A0A1D8A7V9"/>
<keyword evidence="3" id="KW-1185">Reference proteome</keyword>
<dbReference type="OrthoDB" id="7509158at2"/>
<gene>
    <name evidence="2" type="ORF">BES08_16595</name>
</gene>
<sequence>MMHRGHECEEVADPMADIDDFASSERPEWLKALARRASVSSEAAAGQGAQQQRAPRVRTLIKAVIGGEGRTGEDVIVRNVSPGGMCIASRTLQPSTGEMLRVSLPGQADLQAQVRWVGKGEFGVLLTGGSGLDLDRIQSSNRQRNAGFAAALERLLGVRPQEPRPSAV</sequence>
<dbReference type="GO" id="GO:0035438">
    <property type="term" value="F:cyclic-di-GMP binding"/>
    <property type="evidence" value="ECO:0007669"/>
    <property type="project" value="InterPro"/>
</dbReference>
<evidence type="ECO:0000313" key="3">
    <source>
        <dbReference type="Proteomes" id="UP000094626"/>
    </source>
</evidence>
<proteinExistence type="predicted"/>
<dbReference type="Proteomes" id="UP000094626">
    <property type="component" value="Chromosome"/>
</dbReference>
<evidence type="ECO:0000313" key="2">
    <source>
        <dbReference type="EMBL" id="AOR78194.1"/>
    </source>
</evidence>